<name>A0A6G0TYY0_APHGL</name>
<dbReference type="AlphaFoldDB" id="A0A6G0TYY0"/>
<evidence type="ECO:0000313" key="1">
    <source>
        <dbReference type="EMBL" id="KAE9541683.1"/>
    </source>
</evidence>
<dbReference type="Proteomes" id="UP000475862">
    <property type="component" value="Unassembled WGS sequence"/>
</dbReference>
<keyword evidence="2" id="KW-1185">Reference proteome</keyword>
<sequence>MKTLLCNILHKQLRNNYKAVHYGQTKLLVFLRNIKLIKKTLDDEKLQGSYYQNIIKKKKNIMNKTRQLIKIFITNNNYDIEHTYKTLIILFSLSYLSNPRLACSFKRLIRCSSLLNKPLSPDSKFISLLMAGRSFNTFISFNVILSDIVPSLNFTTHKGVLSILTIRHSEILLCCHTYNLLYLEYLNDYYNGLKYACCFFQLENQIQQIFHKKYETKHHNCLQNNENNCQMINCILRTIKYSTIFKSDRHTIKYNLT</sequence>
<accession>A0A6G0TYY0</accession>
<proteinExistence type="predicted"/>
<organism evidence="1 2">
    <name type="scientific">Aphis glycines</name>
    <name type="common">Soybean aphid</name>
    <dbReference type="NCBI Taxonomy" id="307491"/>
    <lineage>
        <taxon>Eukaryota</taxon>
        <taxon>Metazoa</taxon>
        <taxon>Ecdysozoa</taxon>
        <taxon>Arthropoda</taxon>
        <taxon>Hexapoda</taxon>
        <taxon>Insecta</taxon>
        <taxon>Pterygota</taxon>
        <taxon>Neoptera</taxon>
        <taxon>Paraneoptera</taxon>
        <taxon>Hemiptera</taxon>
        <taxon>Sternorrhyncha</taxon>
        <taxon>Aphidomorpha</taxon>
        <taxon>Aphidoidea</taxon>
        <taxon>Aphididae</taxon>
        <taxon>Aphidini</taxon>
        <taxon>Aphis</taxon>
        <taxon>Aphis</taxon>
    </lineage>
</organism>
<protein>
    <submittedName>
        <fullName evidence="1">Uncharacterized protein</fullName>
    </submittedName>
</protein>
<gene>
    <name evidence="1" type="ORF">AGLY_003674</name>
</gene>
<evidence type="ECO:0000313" key="2">
    <source>
        <dbReference type="Proteomes" id="UP000475862"/>
    </source>
</evidence>
<comment type="caution">
    <text evidence="1">The sequence shown here is derived from an EMBL/GenBank/DDBJ whole genome shotgun (WGS) entry which is preliminary data.</text>
</comment>
<dbReference type="EMBL" id="VYZN01000012">
    <property type="protein sequence ID" value="KAE9541683.1"/>
    <property type="molecule type" value="Genomic_DNA"/>
</dbReference>
<reference evidence="1 2" key="1">
    <citation type="submission" date="2019-08" db="EMBL/GenBank/DDBJ databases">
        <title>The genome of the soybean aphid Biotype 1, its phylome, world population structure and adaptation to the North American continent.</title>
        <authorList>
            <person name="Giordano R."/>
            <person name="Donthu R.K."/>
            <person name="Hernandez A.G."/>
            <person name="Wright C.L."/>
            <person name="Zimin A.V."/>
        </authorList>
    </citation>
    <scope>NUCLEOTIDE SEQUENCE [LARGE SCALE GENOMIC DNA]</scope>
    <source>
        <tissue evidence="1">Whole aphids</tissue>
    </source>
</reference>